<accession>A0A0F6W029</accession>
<keyword evidence="5" id="KW-0812">Transmembrane</keyword>
<dbReference type="STRING" id="927083.DB32_001186"/>
<evidence type="ECO:0000256" key="4">
    <source>
        <dbReference type="PIRSR" id="PIRSR603782-2"/>
    </source>
</evidence>
<dbReference type="EMBL" id="CP011125">
    <property type="protein sequence ID" value="AKF04037.1"/>
    <property type="molecule type" value="Genomic_DNA"/>
</dbReference>
<dbReference type="AlphaFoldDB" id="A0A0F6W029"/>
<dbReference type="PROSITE" id="PS51352">
    <property type="entry name" value="THIOREDOXIN_2"/>
    <property type="match status" value="1"/>
</dbReference>
<feature type="transmembrane region" description="Helical" evidence="5">
    <location>
        <begin position="443"/>
        <end position="460"/>
    </location>
</feature>
<keyword evidence="5" id="KW-0472">Membrane</keyword>
<feature type="transmembrane region" description="Helical" evidence="5">
    <location>
        <begin position="419"/>
        <end position="437"/>
    </location>
</feature>
<dbReference type="CDD" id="cd02968">
    <property type="entry name" value="SCO"/>
    <property type="match status" value="1"/>
</dbReference>
<dbReference type="KEGG" id="samy:DB32_001186"/>
<dbReference type="InterPro" id="IPR013766">
    <property type="entry name" value="Thioredoxin_domain"/>
</dbReference>
<dbReference type="Gene3D" id="3.40.30.10">
    <property type="entry name" value="Glutaredoxin"/>
    <property type="match status" value="1"/>
</dbReference>
<evidence type="ECO:0000256" key="2">
    <source>
        <dbReference type="ARBA" id="ARBA00023008"/>
    </source>
</evidence>
<reference evidence="7 8" key="1">
    <citation type="submission" date="2015-03" db="EMBL/GenBank/DDBJ databases">
        <title>Genome assembly of Sandaracinus amylolyticus DSM 53668.</title>
        <authorList>
            <person name="Sharma G."/>
            <person name="Subramanian S."/>
        </authorList>
    </citation>
    <scope>NUCLEOTIDE SEQUENCE [LARGE SCALE GENOMIC DNA]</scope>
    <source>
        <strain evidence="7 8">DSM 53668</strain>
    </source>
</reference>
<feature type="binding site" evidence="3">
    <location>
        <position position="214"/>
    </location>
    <ligand>
        <name>Cu cation</name>
        <dbReference type="ChEBI" id="CHEBI:23378"/>
    </ligand>
</feature>
<feature type="disulfide bond" description="Redox-active" evidence="4">
    <location>
        <begin position="214"/>
        <end position="220"/>
    </location>
</feature>
<feature type="domain" description="Thioredoxin" evidence="6">
    <location>
        <begin position="175"/>
        <end position="342"/>
    </location>
</feature>
<keyword evidence="3" id="KW-0479">Metal-binding</keyword>
<dbReference type="RefSeq" id="WP_053231433.1">
    <property type="nucleotide sequence ID" value="NZ_CP011125.1"/>
</dbReference>
<protein>
    <recommendedName>
        <fullName evidence="6">Thioredoxin domain-containing protein</fullName>
    </recommendedName>
</protein>
<evidence type="ECO:0000256" key="1">
    <source>
        <dbReference type="ARBA" id="ARBA00010996"/>
    </source>
</evidence>
<keyword evidence="8" id="KW-1185">Reference proteome</keyword>
<keyword evidence="4" id="KW-1015">Disulfide bond</keyword>
<dbReference type="Proteomes" id="UP000034883">
    <property type="component" value="Chromosome"/>
</dbReference>
<evidence type="ECO:0000313" key="8">
    <source>
        <dbReference type="Proteomes" id="UP000034883"/>
    </source>
</evidence>
<dbReference type="InterPro" id="IPR003782">
    <property type="entry name" value="SCO1/SenC"/>
</dbReference>
<evidence type="ECO:0000313" key="7">
    <source>
        <dbReference type="EMBL" id="AKF04037.1"/>
    </source>
</evidence>
<dbReference type="Pfam" id="PF02630">
    <property type="entry name" value="SCO1-SenC"/>
    <property type="match status" value="1"/>
</dbReference>
<name>A0A0F6W029_9BACT</name>
<feature type="binding site" evidence="3">
    <location>
        <position position="220"/>
    </location>
    <ligand>
        <name>Cu cation</name>
        <dbReference type="ChEBI" id="CHEBI:23378"/>
    </ligand>
</feature>
<comment type="similarity">
    <text evidence="1">Belongs to the SCO1/2 family.</text>
</comment>
<evidence type="ECO:0000256" key="5">
    <source>
        <dbReference type="SAM" id="Phobius"/>
    </source>
</evidence>
<evidence type="ECO:0000259" key="6">
    <source>
        <dbReference type="PROSITE" id="PS51352"/>
    </source>
</evidence>
<dbReference type="InterPro" id="IPR036249">
    <property type="entry name" value="Thioredoxin-like_sf"/>
</dbReference>
<sequence length="470" mass="50653">MALGPEASEAEVRSRIDASSQDADRGTAFLLSLLDEAASVHEGRGTRQVTRIRGYVLLALARRGTPEEALPYVLEELESGRDAYLVAAAARAVVGLARPSAALAEPLRSALRNIRQRDDALDLDRYQIEGALPRFTTACEEIERALADLAARAADPPDDGCCRAPSAMRDERDVARDPTRLDGIRATDQSGAELDLGAHLRGAVSIVAFFYTRCENPNKCSLTISRLAGLQRALRAAGLGESVRVSAISYDPSHDTPALLKTYGASRGFVFDGSNRFLRVDPERFDEVARHLRLGVGYAGSIVNRHRIELYVLDARGRVVASFQRLRWDDAEVLACVERARADRSRRWTRPAASIGLSMLVALVPKCPACWLGYAGLFGGVGVGALPYLPWLLPALATLLVVHLAVLERVTRAAKGRELALLAGVGGTVTILLGRALDAPAPWLYVGAALVGLASFLASTQRARTFALAR</sequence>
<dbReference type="GO" id="GO:0046872">
    <property type="term" value="F:metal ion binding"/>
    <property type="evidence" value="ECO:0007669"/>
    <property type="project" value="UniProtKB-KW"/>
</dbReference>
<proteinExistence type="inferred from homology"/>
<feature type="transmembrane region" description="Helical" evidence="5">
    <location>
        <begin position="388"/>
        <end position="407"/>
    </location>
</feature>
<organism evidence="7 8">
    <name type="scientific">Sandaracinus amylolyticus</name>
    <dbReference type="NCBI Taxonomy" id="927083"/>
    <lineage>
        <taxon>Bacteria</taxon>
        <taxon>Pseudomonadati</taxon>
        <taxon>Myxococcota</taxon>
        <taxon>Polyangia</taxon>
        <taxon>Polyangiales</taxon>
        <taxon>Sandaracinaceae</taxon>
        <taxon>Sandaracinus</taxon>
    </lineage>
</organism>
<keyword evidence="5" id="KW-1133">Transmembrane helix</keyword>
<keyword evidence="2 3" id="KW-0186">Copper</keyword>
<dbReference type="SUPFAM" id="SSF52833">
    <property type="entry name" value="Thioredoxin-like"/>
    <property type="match status" value="1"/>
</dbReference>
<feature type="binding site" evidence="3">
    <location>
        <position position="306"/>
    </location>
    <ligand>
        <name>Cu cation</name>
        <dbReference type="ChEBI" id="CHEBI:23378"/>
    </ligand>
</feature>
<gene>
    <name evidence="7" type="ORF">DB32_001186</name>
</gene>
<dbReference type="OrthoDB" id="9790194at2"/>
<feature type="transmembrane region" description="Helical" evidence="5">
    <location>
        <begin position="354"/>
        <end position="376"/>
    </location>
</feature>
<evidence type="ECO:0000256" key="3">
    <source>
        <dbReference type="PIRSR" id="PIRSR603782-1"/>
    </source>
</evidence>